<dbReference type="CDD" id="cd16017">
    <property type="entry name" value="LptA"/>
    <property type="match status" value="1"/>
</dbReference>
<feature type="transmembrane region" description="Helical" evidence="7">
    <location>
        <begin position="97"/>
        <end position="114"/>
    </location>
</feature>
<keyword evidence="10" id="KW-1185">Reference proteome</keyword>
<dbReference type="EMBL" id="JBHULB010000075">
    <property type="protein sequence ID" value="MFD2588217.1"/>
    <property type="molecule type" value="Genomic_DNA"/>
</dbReference>
<dbReference type="Proteomes" id="UP001597526">
    <property type="component" value="Unassembled WGS sequence"/>
</dbReference>
<feature type="domain" description="Sulfatase N-terminal" evidence="8">
    <location>
        <begin position="165"/>
        <end position="455"/>
    </location>
</feature>
<dbReference type="InterPro" id="IPR000917">
    <property type="entry name" value="Sulfatase_N"/>
</dbReference>
<evidence type="ECO:0000259" key="8">
    <source>
        <dbReference type="Pfam" id="PF00884"/>
    </source>
</evidence>
<dbReference type="SUPFAM" id="SSF53649">
    <property type="entry name" value="Alkaline phosphatase-like"/>
    <property type="match status" value="1"/>
</dbReference>
<reference evidence="10" key="1">
    <citation type="journal article" date="2019" name="Int. J. Syst. Evol. Microbiol.">
        <title>The Global Catalogue of Microorganisms (GCM) 10K type strain sequencing project: providing services to taxonomists for standard genome sequencing and annotation.</title>
        <authorList>
            <consortium name="The Broad Institute Genomics Platform"/>
            <consortium name="The Broad Institute Genome Sequencing Center for Infectious Disease"/>
            <person name="Wu L."/>
            <person name="Ma J."/>
        </authorList>
    </citation>
    <scope>NUCLEOTIDE SEQUENCE [LARGE SCALE GENOMIC DNA]</scope>
    <source>
        <strain evidence="10">KCTC 52368</strain>
    </source>
</reference>
<evidence type="ECO:0000256" key="3">
    <source>
        <dbReference type="ARBA" id="ARBA00022679"/>
    </source>
</evidence>
<evidence type="ECO:0000256" key="6">
    <source>
        <dbReference type="ARBA" id="ARBA00023136"/>
    </source>
</evidence>
<evidence type="ECO:0000313" key="9">
    <source>
        <dbReference type="EMBL" id="MFD2588217.1"/>
    </source>
</evidence>
<organism evidence="9 10">
    <name type="scientific">Croceitalea marina</name>
    <dbReference type="NCBI Taxonomy" id="1775166"/>
    <lineage>
        <taxon>Bacteria</taxon>
        <taxon>Pseudomonadati</taxon>
        <taxon>Bacteroidota</taxon>
        <taxon>Flavobacteriia</taxon>
        <taxon>Flavobacteriales</taxon>
        <taxon>Flavobacteriaceae</taxon>
        <taxon>Croceitalea</taxon>
    </lineage>
</organism>
<evidence type="ECO:0000256" key="7">
    <source>
        <dbReference type="SAM" id="Phobius"/>
    </source>
</evidence>
<evidence type="ECO:0000256" key="1">
    <source>
        <dbReference type="ARBA" id="ARBA00004651"/>
    </source>
</evidence>
<dbReference type="RefSeq" id="WP_377767749.1">
    <property type="nucleotide sequence ID" value="NZ_JBHULB010000075.1"/>
</dbReference>
<sequence length="491" mass="56484">MLIVTIPYCIFQKKIIYQIGLCIYFLIGFIEIGHWITMKAPMTITSLLIISNTNFEEAVGFLDMKSSWDYILLIIYTAIFVLALRKSTSKKVIKNKLIHIGTVVIIFFIVVFRLRNSIPKYRFLPQSVKISYAFIVLLDDYKKEAKKNKLKTVDAALQKDQNQQQTFVLIIGETCSRRHMSLYGSKVDTNPKLSNRNDIIKYTDVVSGYNYTIHSVPAMLSQSNLENKLSVAESIDLLDIFHSAGFETFWISNQSPIGMLDNVISAIARKSDYTQFVNTNGSSSGEAFFSRAHDGDLLEPFESILKRSGNRKFIVLHLMGSHHTYNKRYPPSFERFKGGKSKKERLIDEYHNSIYYNDFVVDSILSTLNKYTLSEKGHISSAIYLSDHGENVYDETNRVGHGYSKEMPKILVEIPFIVWLSSEYMKKNKNITSTILGNKNMPYVSDDFFHSVIDINNIKSPLLDETKSVFNKKFNHNRKRVLIDGKDYDRK</sequence>
<dbReference type="InterPro" id="IPR058130">
    <property type="entry name" value="PEA_transf_C"/>
</dbReference>
<evidence type="ECO:0000313" key="10">
    <source>
        <dbReference type="Proteomes" id="UP001597526"/>
    </source>
</evidence>
<dbReference type="Gene3D" id="3.40.720.10">
    <property type="entry name" value="Alkaline Phosphatase, subunit A"/>
    <property type="match status" value="1"/>
</dbReference>
<dbReference type="PANTHER" id="PTHR30443">
    <property type="entry name" value="INNER MEMBRANE PROTEIN"/>
    <property type="match status" value="1"/>
</dbReference>
<keyword evidence="3 9" id="KW-0808">Transferase</keyword>
<proteinExistence type="predicted"/>
<dbReference type="PANTHER" id="PTHR30443:SF2">
    <property type="entry name" value="PHOSPHOETHANOLAMINE TRANSFERASE EPTC"/>
    <property type="match status" value="1"/>
</dbReference>
<keyword evidence="6 7" id="KW-0472">Membrane</keyword>
<feature type="transmembrane region" description="Helical" evidence="7">
    <location>
        <begin position="67"/>
        <end position="85"/>
    </location>
</feature>
<name>A0ABW5MY13_9FLAO</name>
<evidence type="ECO:0000256" key="4">
    <source>
        <dbReference type="ARBA" id="ARBA00022692"/>
    </source>
</evidence>
<dbReference type="Pfam" id="PF00884">
    <property type="entry name" value="Sulfatase"/>
    <property type="match status" value="1"/>
</dbReference>
<keyword evidence="5 7" id="KW-1133">Transmembrane helix</keyword>
<accession>A0ABW5MY13</accession>
<feature type="transmembrane region" description="Helical" evidence="7">
    <location>
        <begin position="15"/>
        <end position="36"/>
    </location>
</feature>
<dbReference type="InterPro" id="IPR040423">
    <property type="entry name" value="PEA_transferase"/>
</dbReference>
<comment type="caution">
    <text evidence="9">The sequence shown here is derived from an EMBL/GenBank/DDBJ whole genome shotgun (WGS) entry which is preliminary data.</text>
</comment>
<keyword evidence="2" id="KW-1003">Cell membrane</keyword>
<gene>
    <name evidence="9" type="ORF">ACFSQJ_14855</name>
</gene>
<keyword evidence="4 7" id="KW-0812">Transmembrane</keyword>
<evidence type="ECO:0000256" key="2">
    <source>
        <dbReference type="ARBA" id="ARBA00022475"/>
    </source>
</evidence>
<dbReference type="InterPro" id="IPR017850">
    <property type="entry name" value="Alkaline_phosphatase_core_sf"/>
</dbReference>
<protein>
    <submittedName>
        <fullName evidence="9">Phosphoethanolamine transferase</fullName>
    </submittedName>
</protein>
<dbReference type="GO" id="GO:0016740">
    <property type="term" value="F:transferase activity"/>
    <property type="evidence" value="ECO:0007669"/>
    <property type="project" value="UniProtKB-KW"/>
</dbReference>
<comment type="subcellular location">
    <subcellularLocation>
        <location evidence="1">Cell membrane</location>
        <topology evidence="1">Multi-pass membrane protein</topology>
    </subcellularLocation>
</comment>
<evidence type="ECO:0000256" key="5">
    <source>
        <dbReference type="ARBA" id="ARBA00022989"/>
    </source>
</evidence>